<dbReference type="Proteomes" id="UP000008718">
    <property type="component" value="Chromosome"/>
</dbReference>
<evidence type="ECO:0000256" key="6">
    <source>
        <dbReference type="SAM" id="SignalP"/>
    </source>
</evidence>
<dbReference type="OrthoDB" id="724176at2"/>
<dbReference type="EMBL" id="CP002345">
    <property type="protein sequence ID" value="ADQ80002.1"/>
    <property type="molecule type" value="Genomic_DNA"/>
</dbReference>
<dbReference type="STRING" id="694427.Palpr_1863"/>
<keyword evidence="4" id="KW-0472">Membrane</keyword>
<dbReference type="SUPFAM" id="SSF48452">
    <property type="entry name" value="TPR-like"/>
    <property type="match status" value="1"/>
</dbReference>
<keyword evidence="5" id="KW-0998">Cell outer membrane</keyword>
<keyword evidence="10" id="KW-1185">Reference proteome</keyword>
<dbReference type="KEGG" id="ppn:Palpr_1863"/>
<gene>
    <name evidence="9" type="ordered locus">Palpr_1863</name>
</gene>
<organism evidence="9 10">
    <name type="scientific">Paludibacter propionicigenes (strain DSM 17365 / JCM 13257 / WB4)</name>
    <dbReference type="NCBI Taxonomy" id="694427"/>
    <lineage>
        <taxon>Bacteria</taxon>
        <taxon>Pseudomonadati</taxon>
        <taxon>Bacteroidota</taxon>
        <taxon>Bacteroidia</taxon>
        <taxon>Bacteroidales</taxon>
        <taxon>Paludibacteraceae</taxon>
        <taxon>Paludibacter</taxon>
    </lineage>
</organism>
<sequence length="671" mass="76885">MKIKKWICIKWFSVLFVCALACTSCESYLDIDKYVYDKMTIDSIFVNRERILQYVNGTAAYLPDESQLIGDWNYRSKSPSGLSTDEAIVPWADSFHGGTQLYVDGITPQYTADINPWSDYYKGIRKSNIILARIGTNSDLTESDRQDYTGRAYFMRAYFYYSLVRLYGPVPILPETAFDTDATVDEVSFERNSWDECVEYICSDMEKAAKLLPTNRSIAYPFLPTKGSAYALIARMRLYSASPLFNGGASTVEELSNWKRPDGTYFISQKADPARWGIAAAAFKRIIDMGKYKLNTWPKIVNSKGTGTLPLPTTTGDVNLTTMNFPNGAMDIDPYKSYKSLFDGSLRPESIDELIYCSARSGSDDSYYYPTKHSGKSSYAVTTDMIEQYRMADGRQFNDATAEEKSFNPVGSGAVFSDDYVLDANRAKMDDNREPRFYASIGFNYCVWPATSYTGTDNSVKNFVCTYYKGGSSTGDQDHTNYTGYTCRKYVHQEDNLLWGNPVKQKFYPTFRYAEVLLGYVEAMNEMTGTYTGKNVNDEAITITRDPAQIVFYFNQIRYRAGLPGITLADASDRDKMRNIIKQEWRVEFFNEDHRYYDLRRWMDAKNAYLKPVMGLDVSQKEQARALFYTKRVWNTLPSMKRTWKDKMYFFPISQSTIDKNGRLVQNPGWK</sequence>
<dbReference type="Pfam" id="PF14322">
    <property type="entry name" value="SusD-like_3"/>
    <property type="match status" value="1"/>
</dbReference>
<dbReference type="InterPro" id="IPR033985">
    <property type="entry name" value="SusD-like_N"/>
</dbReference>
<evidence type="ECO:0000256" key="2">
    <source>
        <dbReference type="ARBA" id="ARBA00006275"/>
    </source>
</evidence>
<feature type="domain" description="RagB/SusD" evidence="7">
    <location>
        <begin position="360"/>
        <end position="670"/>
    </location>
</feature>
<evidence type="ECO:0000313" key="9">
    <source>
        <dbReference type="EMBL" id="ADQ80002.1"/>
    </source>
</evidence>
<comment type="subcellular location">
    <subcellularLocation>
        <location evidence="1">Cell outer membrane</location>
    </subcellularLocation>
</comment>
<dbReference type="InterPro" id="IPR012944">
    <property type="entry name" value="SusD_RagB_dom"/>
</dbReference>
<dbReference type="AlphaFoldDB" id="E4T5K8"/>
<protein>
    <submittedName>
        <fullName evidence="9">RagB/SusD domain protein</fullName>
    </submittedName>
</protein>
<evidence type="ECO:0000259" key="8">
    <source>
        <dbReference type="Pfam" id="PF14322"/>
    </source>
</evidence>
<dbReference type="Gene3D" id="1.25.40.390">
    <property type="match status" value="1"/>
</dbReference>
<dbReference type="eggNOG" id="COG0614">
    <property type="taxonomic scope" value="Bacteria"/>
</dbReference>
<evidence type="ECO:0000259" key="7">
    <source>
        <dbReference type="Pfam" id="PF07980"/>
    </source>
</evidence>
<dbReference type="InterPro" id="IPR011990">
    <property type="entry name" value="TPR-like_helical_dom_sf"/>
</dbReference>
<reference key="1">
    <citation type="submission" date="2010-11" db="EMBL/GenBank/DDBJ databases">
        <title>The complete genome of Paludibacter propionicigenes DSM 17365.</title>
        <authorList>
            <consortium name="US DOE Joint Genome Institute (JGI-PGF)"/>
            <person name="Lucas S."/>
            <person name="Copeland A."/>
            <person name="Lapidus A."/>
            <person name="Bruce D."/>
            <person name="Goodwin L."/>
            <person name="Pitluck S."/>
            <person name="Kyrpides N."/>
            <person name="Mavromatis K."/>
            <person name="Ivanova N."/>
            <person name="Munk A.C."/>
            <person name="Brettin T."/>
            <person name="Detter J.C."/>
            <person name="Han C."/>
            <person name="Tapia R."/>
            <person name="Land M."/>
            <person name="Hauser L."/>
            <person name="Markowitz V."/>
            <person name="Cheng J.-F."/>
            <person name="Hugenholtz P."/>
            <person name="Woyke T."/>
            <person name="Wu D."/>
            <person name="Gronow S."/>
            <person name="Wellnitz S."/>
            <person name="Brambilla E."/>
            <person name="Klenk H.-P."/>
            <person name="Eisen J.A."/>
        </authorList>
    </citation>
    <scope>NUCLEOTIDE SEQUENCE</scope>
    <source>
        <strain>WB4</strain>
    </source>
</reference>
<feature type="signal peptide" evidence="6">
    <location>
        <begin position="1"/>
        <end position="21"/>
    </location>
</feature>
<name>E4T5K8_PALPW</name>
<proteinExistence type="inferred from homology"/>
<accession>E4T5K8</accession>
<evidence type="ECO:0000313" key="10">
    <source>
        <dbReference type="Proteomes" id="UP000008718"/>
    </source>
</evidence>
<comment type="similarity">
    <text evidence="2">Belongs to the SusD family.</text>
</comment>
<feature type="domain" description="SusD-like N-terminal" evidence="8">
    <location>
        <begin position="99"/>
        <end position="238"/>
    </location>
</feature>
<keyword evidence="3 6" id="KW-0732">Signal</keyword>
<evidence type="ECO:0000256" key="4">
    <source>
        <dbReference type="ARBA" id="ARBA00023136"/>
    </source>
</evidence>
<dbReference type="GO" id="GO:0009279">
    <property type="term" value="C:cell outer membrane"/>
    <property type="evidence" value="ECO:0007669"/>
    <property type="project" value="UniProtKB-SubCell"/>
</dbReference>
<evidence type="ECO:0000256" key="1">
    <source>
        <dbReference type="ARBA" id="ARBA00004442"/>
    </source>
</evidence>
<evidence type="ECO:0000256" key="5">
    <source>
        <dbReference type="ARBA" id="ARBA00023237"/>
    </source>
</evidence>
<dbReference type="HOGENOM" id="CLU_015553_0_3_10"/>
<reference evidence="9 10" key="2">
    <citation type="journal article" date="2011" name="Stand. Genomic Sci.">
        <title>Complete genome sequence of Paludibacter propionicigenes type strain (WB4).</title>
        <authorList>
            <person name="Gronow S."/>
            <person name="Munk C."/>
            <person name="Lapidus A."/>
            <person name="Nolan M."/>
            <person name="Lucas S."/>
            <person name="Hammon N."/>
            <person name="Deshpande S."/>
            <person name="Cheng J.F."/>
            <person name="Tapia R."/>
            <person name="Han C."/>
            <person name="Goodwin L."/>
            <person name="Pitluck S."/>
            <person name="Liolios K."/>
            <person name="Ivanova N."/>
            <person name="Mavromatis K."/>
            <person name="Mikhailova N."/>
            <person name="Pati A."/>
            <person name="Chen A."/>
            <person name="Palaniappan K."/>
            <person name="Land M."/>
            <person name="Hauser L."/>
            <person name="Chang Y.J."/>
            <person name="Jeffries C.D."/>
            <person name="Brambilla E."/>
            <person name="Rohde M."/>
            <person name="Goker M."/>
            <person name="Detter J.C."/>
            <person name="Woyke T."/>
            <person name="Bristow J."/>
            <person name="Eisen J.A."/>
            <person name="Markowitz V."/>
            <person name="Hugenholtz P."/>
            <person name="Kyrpides N.C."/>
            <person name="Klenk H.P."/>
        </authorList>
    </citation>
    <scope>NUCLEOTIDE SEQUENCE [LARGE SCALE GENOMIC DNA]</scope>
    <source>
        <strain evidence="10">DSM 17365 / JCM 13257 / WB4</strain>
    </source>
</reference>
<dbReference type="RefSeq" id="WP_013445371.1">
    <property type="nucleotide sequence ID" value="NC_014734.1"/>
</dbReference>
<dbReference type="Pfam" id="PF07980">
    <property type="entry name" value="SusD_RagB"/>
    <property type="match status" value="1"/>
</dbReference>
<evidence type="ECO:0000256" key="3">
    <source>
        <dbReference type="ARBA" id="ARBA00022729"/>
    </source>
</evidence>
<feature type="chain" id="PRO_5003189156" evidence="6">
    <location>
        <begin position="22"/>
        <end position="671"/>
    </location>
</feature>